<proteinExistence type="predicted"/>
<gene>
    <name evidence="1" type="ORF">K4L44_05645</name>
</gene>
<sequence length="134" mass="15094">MSNWKKKYNKWYFWISGIVTALGTLPSALAPYKGTLATMGLDFGDKINSLPLVGHWGIMVVGIGVMIFRSAKNYELRKNIIWYSLIEKSYLVAGCVWIYMMNPVWGAGYMAAIIADSLQIIGGVFYLLVTRKEN</sequence>
<dbReference type="EMBL" id="CP081303">
    <property type="protein sequence ID" value="QZE15316.1"/>
    <property type="molecule type" value="Genomic_DNA"/>
</dbReference>
<reference evidence="1" key="1">
    <citation type="submission" date="2021-08" db="EMBL/GenBank/DDBJ databases">
        <title>Novel anaerobic bacterium isolated from sea squirt in East Sea, Republic of Korea.</title>
        <authorList>
            <person name="Nguyen T.H."/>
            <person name="Li Z."/>
            <person name="Lee Y.-J."/>
            <person name="Ko J."/>
            <person name="Kim S.-G."/>
        </authorList>
    </citation>
    <scope>NUCLEOTIDE SEQUENCE</scope>
    <source>
        <strain evidence="1">KCTC 25031</strain>
    </source>
</reference>
<organism evidence="1 2">
    <name type="scientific">Halosquirtibacter laminarini</name>
    <dbReference type="NCBI Taxonomy" id="3374600"/>
    <lineage>
        <taxon>Bacteria</taxon>
        <taxon>Pseudomonadati</taxon>
        <taxon>Bacteroidota</taxon>
        <taxon>Bacteroidia</taxon>
        <taxon>Marinilabiliales</taxon>
        <taxon>Prolixibacteraceae</taxon>
        <taxon>Halosquirtibacter</taxon>
    </lineage>
</organism>
<evidence type="ECO:0000313" key="1">
    <source>
        <dbReference type="EMBL" id="QZE15316.1"/>
    </source>
</evidence>
<name>A0AC61NM18_9BACT</name>
<protein>
    <submittedName>
        <fullName evidence="1">Uncharacterized protein</fullName>
    </submittedName>
</protein>
<dbReference type="Proteomes" id="UP000826212">
    <property type="component" value="Chromosome"/>
</dbReference>
<evidence type="ECO:0000313" key="2">
    <source>
        <dbReference type="Proteomes" id="UP000826212"/>
    </source>
</evidence>
<keyword evidence="2" id="KW-1185">Reference proteome</keyword>
<accession>A0AC61NM18</accession>